<keyword evidence="2" id="KW-0255">Endonuclease</keyword>
<dbReference type="PROSITE" id="PS00028">
    <property type="entry name" value="ZINC_FINGER_C2H2_1"/>
    <property type="match status" value="1"/>
</dbReference>
<dbReference type="PANTHER" id="PTHR39639">
    <property type="entry name" value="CHROMOSOME 16, WHOLE GENOME SHOTGUN SEQUENCE"/>
    <property type="match status" value="1"/>
</dbReference>
<dbReference type="SMART" id="SM00507">
    <property type="entry name" value="HNHc"/>
    <property type="match status" value="1"/>
</dbReference>
<dbReference type="AlphaFoldDB" id="A0A809RDC7"/>
<name>A0A809RDC7_9BACT</name>
<dbReference type="GO" id="GO:0003676">
    <property type="term" value="F:nucleic acid binding"/>
    <property type="evidence" value="ECO:0007669"/>
    <property type="project" value="InterPro"/>
</dbReference>
<dbReference type="EMBL" id="AP021858">
    <property type="protein sequence ID" value="BBO24648.1"/>
    <property type="molecule type" value="Genomic_DNA"/>
</dbReference>
<dbReference type="Gene3D" id="1.10.30.50">
    <property type="match status" value="1"/>
</dbReference>
<accession>A0A809RDC7</accession>
<evidence type="ECO:0000313" key="3">
    <source>
        <dbReference type="Proteomes" id="UP000662873"/>
    </source>
</evidence>
<sequence>MHIDTKRRITVRELVEGYVDQAEEGVRGYGGKLNIRPAYQREFIYKDKQRNEVIHTVRKGFPLNTMYWVAVEDPSPPAPSPPEGRGGYELMDGQQRTISLCQYVAGDFAIEIERTPYFFGNLTAERQNQILDYELQIYVCEGTDQEKLDWFKIINIAGEKLTDQELRNAIYTGPWLADAKRWFSKTGCPAYAIGEKYVNGSPIRQDFLETALEWMNDGDVEGYMSVHQHDADAQPLWQHFQSVINWVQVLFPNYRKEMKGLEWGRFYRDHGQRKDLNAATLESRIKELIDDDEVQSVKGIYEYLLTNNEKTLNLRTFDDKMKRKKYEEQKGICPMCKKHFEIGEMEADHILPWHNGGKTVLENCQMLCKMDNRTKSGK</sequence>
<dbReference type="InterPro" id="IPR002711">
    <property type="entry name" value="HNH"/>
</dbReference>
<organism evidence="2 3">
    <name type="scientific">Candidatus Nitrosymbiomonas proteolyticus</name>
    <dbReference type="NCBI Taxonomy" id="2608984"/>
    <lineage>
        <taxon>Bacteria</taxon>
        <taxon>Bacillati</taxon>
        <taxon>Armatimonadota</taxon>
        <taxon>Armatimonadota incertae sedis</taxon>
        <taxon>Candidatus Nitrosymbiomonas</taxon>
    </lineage>
</organism>
<evidence type="ECO:0000259" key="1">
    <source>
        <dbReference type="PROSITE" id="PS00028"/>
    </source>
</evidence>
<dbReference type="KEGG" id="npy:NPRO_22430"/>
<dbReference type="InterPro" id="IPR003615">
    <property type="entry name" value="HNH_nuc"/>
</dbReference>
<dbReference type="CDD" id="cd00085">
    <property type="entry name" value="HNHc"/>
    <property type="match status" value="1"/>
</dbReference>
<gene>
    <name evidence="2" type="ORF">NPRO_22430</name>
</gene>
<protein>
    <submittedName>
        <fullName evidence="2">HNH endonuclease</fullName>
    </submittedName>
</protein>
<feature type="domain" description="C2H2-type" evidence="1">
    <location>
        <begin position="333"/>
        <end position="354"/>
    </location>
</feature>
<dbReference type="Pfam" id="PF03235">
    <property type="entry name" value="GmrSD_N"/>
    <property type="match status" value="1"/>
</dbReference>
<reference evidence="2" key="1">
    <citation type="journal article" name="DNA Res.">
        <title>The physiological potential of anammox bacteria as revealed by their core genome structure.</title>
        <authorList>
            <person name="Okubo T."/>
            <person name="Toyoda A."/>
            <person name="Fukuhara K."/>
            <person name="Uchiyama I."/>
            <person name="Harigaya Y."/>
            <person name="Kuroiwa M."/>
            <person name="Suzuki T."/>
            <person name="Murakami Y."/>
            <person name="Suwa Y."/>
            <person name="Takami H."/>
        </authorList>
    </citation>
    <scope>NUCLEOTIDE SEQUENCE</scope>
    <source>
        <strain evidence="2">317325-2</strain>
    </source>
</reference>
<dbReference type="InterPro" id="IPR004919">
    <property type="entry name" value="GmrSD_N"/>
</dbReference>
<proteinExistence type="predicted"/>
<keyword evidence="2" id="KW-0378">Hydrolase</keyword>
<dbReference type="GO" id="GO:0004519">
    <property type="term" value="F:endonuclease activity"/>
    <property type="evidence" value="ECO:0007669"/>
    <property type="project" value="UniProtKB-KW"/>
</dbReference>
<dbReference type="Proteomes" id="UP000662873">
    <property type="component" value="Chromosome"/>
</dbReference>
<dbReference type="Pfam" id="PF01844">
    <property type="entry name" value="HNH"/>
    <property type="match status" value="1"/>
</dbReference>
<dbReference type="GO" id="GO:0008270">
    <property type="term" value="F:zinc ion binding"/>
    <property type="evidence" value="ECO:0007669"/>
    <property type="project" value="InterPro"/>
</dbReference>
<evidence type="ECO:0000313" key="2">
    <source>
        <dbReference type="EMBL" id="BBO24648.1"/>
    </source>
</evidence>
<dbReference type="PANTHER" id="PTHR39639:SF1">
    <property type="entry name" value="DUF262 DOMAIN-CONTAINING PROTEIN"/>
    <property type="match status" value="1"/>
</dbReference>
<keyword evidence="2" id="KW-0540">Nuclease</keyword>
<dbReference type="InterPro" id="IPR013087">
    <property type="entry name" value="Znf_C2H2_type"/>
</dbReference>